<accession>A0A4P8XMJ4</accession>
<sequence>MLNNLLRLEWGKLRWPVLITLLSLSLAVALLSGTIYKSYALEHDLEAWEVGISIIVFLFPLIAVLPVGWLMYLERRDGFLMYTLPRVSKRRYLSAKWLVVAGSSFSIMFIAMMIGVIFALYIKPEITPFYSLVDKSTGEPGPRLEKTHFLGSLFVNHPLSYGLLISFWQGVLSAMMATLAFVLSLFVSNVFIILTGPFLYVTLENFILSLLQLEIYRIYTAFNPESFDVNQHGYGPLLVGPSLALLFTAGIAFYFSRIQKVTVYPS</sequence>
<dbReference type="OrthoDB" id="1976445at2"/>
<feature type="transmembrane region" description="Helical" evidence="1">
    <location>
        <begin position="94"/>
        <end position="122"/>
    </location>
</feature>
<feature type="transmembrane region" description="Helical" evidence="1">
    <location>
        <begin position="50"/>
        <end position="73"/>
    </location>
</feature>
<proteinExistence type="predicted"/>
<dbReference type="Proteomes" id="UP000300879">
    <property type="component" value="Chromosome"/>
</dbReference>
<evidence type="ECO:0000313" key="3">
    <source>
        <dbReference type="Proteomes" id="UP000300879"/>
    </source>
</evidence>
<keyword evidence="3" id="KW-1185">Reference proteome</keyword>
<feature type="transmembrane region" description="Helical" evidence="1">
    <location>
        <begin position="190"/>
        <end position="213"/>
    </location>
</feature>
<organism evidence="2 3">
    <name type="scientific">Paenibacillus algicola</name>
    <dbReference type="NCBI Taxonomy" id="2565926"/>
    <lineage>
        <taxon>Bacteria</taxon>
        <taxon>Bacillati</taxon>
        <taxon>Bacillota</taxon>
        <taxon>Bacilli</taxon>
        <taxon>Bacillales</taxon>
        <taxon>Paenibacillaceae</taxon>
        <taxon>Paenibacillus</taxon>
    </lineage>
</organism>
<protein>
    <submittedName>
        <fullName evidence="2">MutG family lantibiotic protection ABC superfamily ATP binding cassette transporter permease</fullName>
    </submittedName>
</protein>
<dbReference type="AlphaFoldDB" id="A0A4P8XMJ4"/>
<feature type="transmembrane region" description="Helical" evidence="1">
    <location>
        <begin position="159"/>
        <end position="183"/>
    </location>
</feature>
<keyword evidence="1" id="KW-0812">Transmembrane</keyword>
<feature type="transmembrane region" description="Helical" evidence="1">
    <location>
        <begin position="233"/>
        <end position="255"/>
    </location>
</feature>
<dbReference type="RefSeq" id="WP_138226800.1">
    <property type="nucleotide sequence ID" value="NZ_CP040396.1"/>
</dbReference>
<dbReference type="KEGG" id="palo:E6C60_3305"/>
<dbReference type="Pfam" id="PF12730">
    <property type="entry name" value="ABC2_membrane_4"/>
    <property type="match status" value="1"/>
</dbReference>
<reference evidence="2 3" key="1">
    <citation type="submission" date="2019-05" db="EMBL/GenBank/DDBJ databases">
        <authorList>
            <person name="Chen C."/>
        </authorList>
    </citation>
    <scope>NUCLEOTIDE SEQUENCE [LARGE SCALE GENOMIC DNA]</scope>
    <source>
        <strain evidence="2 3">HB172198</strain>
    </source>
</reference>
<evidence type="ECO:0000313" key="2">
    <source>
        <dbReference type="EMBL" id="QCT04016.1"/>
    </source>
</evidence>
<dbReference type="EMBL" id="CP040396">
    <property type="protein sequence ID" value="QCT04016.1"/>
    <property type="molecule type" value="Genomic_DNA"/>
</dbReference>
<keyword evidence="1" id="KW-1133">Transmembrane helix</keyword>
<gene>
    <name evidence="2" type="ORF">E6C60_3305</name>
</gene>
<name>A0A4P8XMJ4_9BACL</name>
<evidence type="ECO:0000256" key="1">
    <source>
        <dbReference type="SAM" id="Phobius"/>
    </source>
</evidence>
<keyword evidence="1" id="KW-0472">Membrane</keyword>